<dbReference type="Proteomes" id="UP001230220">
    <property type="component" value="Unassembled WGS sequence"/>
</dbReference>
<sequence>MSKVKLTVIESKCRCGYLKTGDEFVVGDLCPPICHELWNDIYPSVYVLQNGGDLDYGVTRSKQFDIKCQDQHRVWIHGEVID</sequence>
<keyword evidence="2" id="KW-1185">Reference proteome</keyword>
<evidence type="ECO:0000313" key="2">
    <source>
        <dbReference type="Proteomes" id="UP001230220"/>
    </source>
</evidence>
<proteinExistence type="predicted"/>
<gene>
    <name evidence="1" type="ORF">J2S15_002802</name>
</gene>
<dbReference type="EMBL" id="JAUSUR010000005">
    <property type="protein sequence ID" value="MDQ0362049.1"/>
    <property type="molecule type" value="Genomic_DNA"/>
</dbReference>
<comment type="caution">
    <text evidence="1">The sequence shown here is derived from an EMBL/GenBank/DDBJ whole genome shotgun (WGS) entry which is preliminary data.</text>
</comment>
<organism evidence="1 2">
    <name type="scientific">Breznakia pachnodae</name>
    <dbReference type="NCBI Taxonomy" id="265178"/>
    <lineage>
        <taxon>Bacteria</taxon>
        <taxon>Bacillati</taxon>
        <taxon>Bacillota</taxon>
        <taxon>Erysipelotrichia</taxon>
        <taxon>Erysipelotrichales</taxon>
        <taxon>Erysipelotrichaceae</taxon>
        <taxon>Breznakia</taxon>
    </lineage>
</organism>
<name>A0ABU0E578_9FIRM</name>
<dbReference type="RefSeq" id="WP_307409306.1">
    <property type="nucleotide sequence ID" value="NZ_JAUSUR010000005.1"/>
</dbReference>
<accession>A0ABU0E578</accession>
<protein>
    <submittedName>
        <fullName evidence="1">Repeat protein (TIGR04076 family)</fullName>
    </submittedName>
</protein>
<evidence type="ECO:0000313" key="1">
    <source>
        <dbReference type="EMBL" id="MDQ0362049.1"/>
    </source>
</evidence>
<dbReference type="InterPro" id="IPR023811">
    <property type="entry name" value="CHP04076"/>
</dbReference>
<dbReference type="NCBIfam" id="TIGR04076">
    <property type="entry name" value="TIGR04076 family protein"/>
    <property type="match status" value="1"/>
</dbReference>
<reference evidence="1 2" key="1">
    <citation type="submission" date="2023-07" db="EMBL/GenBank/DDBJ databases">
        <title>Genomic Encyclopedia of Type Strains, Phase IV (KMG-IV): sequencing the most valuable type-strain genomes for metagenomic binning, comparative biology and taxonomic classification.</title>
        <authorList>
            <person name="Goeker M."/>
        </authorList>
    </citation>
    <scope>NUCLEOTIDE SEQUENCE [LARGE SCALE GENOMIC DNA]</scope>
    <source>
        <strain evidence="1 2">DSM 16784</strain>
    </source>
</reference>